<evidence type="ECO:0000313" key="1">
    <source>
        <dbReference type="EMBL" id="SNS80900.1"/>
    </source>
</evidence>
<organism evidence="1 2">
    <name type="scientific">Actinomadura mexicana</name>
    <dbReference type="NCBI Taxonomy" id="134959"/>
    <lineage>
        <taxon>Bacteria</taxon>
        <taxon>Bacillati</taxon>
        <taxon>Actinomycetota</taxon>
        <taxon>Actinomycetes</taxon>
        <taxon>Streptosporangiales</taxon>
        <taxon>Thermomonosporaceae</taxon>
        <taxon>Actinomadura</taxon>
    </lineage>
</organism>
<sequence length="107" mass="11471">MSEVIRADRLISLFVSDGSPDNRAAETSGSGVLWAHVAGRSEPVRVDGFTGISAAELLDAVTTALYEAEHFSFFAGSAAYIRLHHTDDRRPVTSVKLYDSEGLDGEG</sequence>
<accession>A0A239HHU6</accession>
<proteinExistence type="predicted"/>
<dbReference type="AlphaFoldDB" id="A0A239HHU6"/>
<evidence type="ECO:0000313" key="2">
    <source>
        <dbReference type="Proteomes" id="UP000198420"/>
    </source>
</evidence>
<keyword evidence="2" id="KW-1185">Reference proteome</keyword>
<gene>
    <name evidence="1" type="ORF">SAMN06265355_13137</name>
</gene>
<reference evidence="2" key="1">
    <citation type="submission" date="2017-06" db="EMBL/GenBank/DDBJ databases">
        <authorList>
            <person name="Varghese N."/>
            <person name="Submissions S."/>
        </authorList>
    </citation>
    <scope>NUCLEOTIDE SEQUENCE [LARGE SCALE GENOMIC DNA]</scope>
    <source>
        <strain evidence="2">DSM 44485</strain>
    </source>
</reference>
<dbReference type="EMBL" id="FZNP01000031">
    <property type="protein sequence ID" value="SNS80900.1"/>
    <property type="molecule type" value="Genomic_DNA"/>
</dbReference>
<protein>
    <submittedName>
        <fullName evidence="1">Uncharacterized protein</fullName>
    </submittedName>
</protein>
<dbReference type="Proteomes" id="UP000198420">
    <property type="component" value="Unassembled WGS sequence"/>
</dbReference>
<name>A0A239HHU6_9ACTN</name>